<organism evidence="2 3">
    <name type="scientific">Gossypium australe</name>
    <dbReference type="NCBI Taxonomy" id="47621"/>
    <lineage>
        <taxon>Eukaryota</taxon>
        <taxon>Viridiplantae</taxon>
        <taxon>Streptophyta</taxon>
        <taxon>Embryophyta</taxon>
        <taxon>Tracheophyta</taxon>
        <taxon>Spermatophyta</taxon>
        <taxon>Magnoliopsida</taxon>
        <taxon>eudicotyledons</taxon>
        <taxon>Gunneridae</taxon>
        <taxon>Pentapetalae</taxon>
        <taxon>rosids</taxon>
        <taxon>malvids</taxon>
        <taxon>Malvales</taxon>
        <taxon>Malvaceae</taxon>
        <taxon>Malvoideae</taxon>
        <taxon>Gossypium</taxon>
    </lineage>
</organism>
<dbReference type="InterPro" id="IPR007493">
    <property type="entry name" value="DUF538"/>
</dbReference>
<dbReference type="OrthoDB" id="998579at2759"/>
<dbReference type="SUPFAM" id="SSF141562">
    <property type="entry name" value="At5g01610-like"/>
    <property type="match status" value="1"/>
</dbReference>
<accession>A0A5B6VPB9</accession>
<keyword evidence="1" id="KW-0732">Signal</keyword>
<dbReference type="Pfam" id="PF04398">
    <property type="entry name" value="DUF538"/>
    <property type="match status" value="1"/>
</dbReference>
<name>A0A5B6VPB9_9ROSI</name>
<sequence length="191" mass="21078">MPCPSGILLFLILISLPASSFAVADDDNLSAYQALQQYDFPVGILPNGVVGYELNRETGEFSAYLSGTCKFDIDSYQLSYESTIKGVISPGRITNLKGVSVKILFFWLNIVEVIHNGDQMEFSVGIASANFPIDNFYESPQCGLVLLSKCSKLIGGEYRSLSAELFKLVIQHRITCPHTSEQNGVAEMRHR</sequence>
<dbReference type="Gene3D" id="2.30.240.10">
    <property type="entry name" value="At5g01610-like"/>
    <property type="match status" value="1"/>
</dbReference>
<keyword evidence="3" id="KW-1185">Reference proteome</keyword>
<proteinExistence type="predicted"/>
<evidence type="ECO:0000313" key="3">
    <source>
        <dbReference type="Proteomes" id="UP000325315"/>
    </source>
</evidence>
<feature type="chain" id="PRO_5022722007" evidence="1">
    <location>
        <begin position="23"/>
        <end position="191"/>
    </location>
</feature>
<feature type="signal peptide" evidence="1">
    <location>
        <begin position="1"/>
        <end position="22"/>
    </location>
</feature>
<comment type="caution">
    <text evidence="2">The sequence shown here is derived from an EMBL/GenBank/DDBJ whole genome shotgun (WGS) entry which is preliminary data.</text>
</comment>
<evidence type="ECO:0000313" key="2">
    <source>
        <dbReference type="EMBL" id="KAA3471000.1"/>
    </source>
</evidence>
<reference evidence="3" key="1">
    <citation type="journal article" date="2019" name="Plant Biotechnol. J.">
        <title>Genome sequencing of the Australian wild diploid species Gossypium australe highlights disease resistance and delayed gland morphogenesis.</title>
        <authorList>
            <person name="Cai Y."/>
            <person name="Cai X."/>
            <person name="Wang Q."/>
            <person name="Wang P."/>
            <person name="Zhang Y."/>
            <person name="Cai C."/>
            <person name="Xu Y."/>
            <person name="Wang K."/>
            <person name="Zhou Z."/>
            <person name="Wang C."/>
            <person name="Geng S."/>
            <person name="Li B."/>
            <person name="Dong Q."/>
            <person name="Hou Y."/>
            <person name="Wang H."/>
            <person name="Ai P."/>
            <person name="Liu Z."/>
            <person name="Yi F."/>
            <person name="Sun M."/>
            <person name="An G."/>
            <person name="Cheng J."/>
            <person name="Zhang Y."/>
            <person name="Shi Q."/>
            <person name="Xie Y."/>
            <person name="Shi X."/>
            <person name="Chang Y."/>
            <person name="Huang F."/>
            <person name="Chen Y."/>
            <person name="Hong S."/>
            <person name="Mi L."/>
            <person name="Sun Q."/>
            <person name="Zhang L."/>
            <person name="Zhou B."/>
            <person name="Peng R."/>
            <person name="Zhang X."/>
            <person name="Liu F."/>
        </authorList>
    </citation>
    <scope>NUCLEOTIDE SEQUENCE [LARGE SCALE GENOMIC DNA]</scope>
    <source>
        <strain evidence="3">cv. PA1801</strain>
    </source>
</reference>
<dbReference type="Proteomes" id="UP000325315">
    <property type="component" value="Unassembled WGS sequence"/>
</dbReference>
<dbReference type="InterPro" id="IPR036758">
    <property type="entry name" value="At5g01610-like"/>
</dbReference>
<gene>
    <name evidence="2" type="ORF">EPI10_016665</name>
</gene>
<dbReference type="PANTHER" id="PTHR31676">
    <property type="entry name" value="T31J12.3 PROTEIN-RELATED"/>
    <property type="match status" value="1"/>
</dbReference>
<protein>
    <submittedName>
        <fullName evidence="2">Retrovirus-related Pol polyprotein from transposon TNT 1-94</fullName>
    </submittedName>
</protein>
<dbReference type="AlphaFoldDB" id="A0A5B6VPB9"/>
<evidence type="ECO:0000256" key="1">
    <source>
        <dbReference type="SAM" id="SignalP"/>
    </source>
</evidence>
<dbReference type="EMBL" id="SMMG02000006">
    <property type="protein sequence ID" value="KAA3471000.1"/>
    <property type="molecule type" value="Genomic_DNA"/>
</dbReference>
<dbReference type="PANTHER" id="PTHR31676:SF196">
    <property type="entry name" value="DUF538 FAMILY PROTEIN"/>
    <property type="match status" value="1"/>
</dbReference>